<feature type="compositionally biased region" description="Polar residues" evidence="1">
    <location>
        <begin position="927"/>
        <end position="939"/>
    </location>
</feature>
<feature type="compositionally biased region" description="Low complexity" evidence="1">
    <location>
        <begin position="376"/>
        <end position="392"/>
    </location>
</feature>
<name>A0ABR2KEV5_9EUKA</name>
<dbReference type="Pfam" id="PF00307">
    <property type="entry name" value="CH"/>
    <property type="match status" value="2"/>
</dbReference>
<dbReference type="SUPFAM" id="SSF47576">
    <property type="entry name" value="Calponin-homology domain, CH-domain"/>
    <property type="match status" value="1"/>
</dbReference>
<feature type="compositionally biased region" description="Polar residues" evidence="1">
    <location>
        <begin position="862"/>
        <end position="874"/>
    </location>
</feature>
<feature type="region of interest" description="Disordered" evidence="1">
    <location>
        <begin position="292"/>
        <end position="430"/>
    </location>
</feature>
<keyword evidence="4" id="KW-1185">Reference proteome</keyword>
<proteinExistence type="predicted"/>
<protein>
    <recommendedName>
        <fullName evidence="2">Calponin-homology (CH) domain-containing protein</fullName>
    </recommendedName>
</protein>
<comment type="caution">
    <text evidence="3">The sequence shown here is derived from an EMBL/GenBank/DDBJ whole genome shotgun (WGS) entry which is preliminary data.</text>
</comment>
<dbReference type="InterPro" id="IPR036872">
    <property type="entry name" value="CH_dom_sf"/>
</dbReference>
<evidence type="ECO:0000256" key="1">
    <source>
        <dbReference type="SAM" id="MobiDB-lite"/>
    </source>
</evidence>
<dbReference type="EMBL" id="JAPFFF010000005">
    <property type="protein sequence ID" value="KAK8889646.1"/>
    <property type="molecule type" value="Genomic_DNA"/>
</dbReference>
<feature type="domain" description="Calponin-homology (CH)" evidence="2">
    <location>
        <begin position="13"/>
        <end position="120"/>
    </location>
</feature>
<feature type="domain" description="Calponin-homology (CH)" evidence="2">
    <location>
        <begin position="151"/>
        <end position="253"/>
    </location>
</feature>
<evidence type="ECO:0000313" key="4">
    <source>
        <dbReference type="Proteomes" id="UP001470230"/>
    </source>
</evidence>
<feature type="region of interest" description="Disordered" evidence="1">
    <location>
        <begin position="911"/>
        <end position="952"/>
    </location>
</feature>
<gene>
    <name evidence="3" type="ORF">M9Y10_034399</name>
</gene>
<sequence length="1701" mass="176957">MQFLNKIDDQWAPLQAKVFSRWVALQLDGKTNTKVEDITKDLGNGVALCELATILTKKTPNRNWVREPTRTVDMVQNCELAIKMFENDGVHFVGISGKDINDNKEKLILGLVWTLILHYSVSKSVQEDEKALLENSDKINANDREAIKSGKKDTDVLMNWATDRTANYPNLDKNFQPYNLAMCALLDTYVPEKIKYDKIDPSNSEHNSELATNVMKDLGIPVLVYPQEIEDNHNQVDEKSLLTQLSSAKFVLDKSFHGVKTSSFLNLNQSSQANSSAEQLSDTGNTRRIPLTAMRDSNENNAEQAKKYAAPGEHSSNLIDLNSIPTNLTNKNGNAPTHKEVESIHDFRDIPVPPKDKMKACENGKEAVSANGGVVESSSEIESTSEGDSSYSESDDGDNAHKNSSNADGHNGVAGVNGVSGAAVGPDGKPVSGTGANGLTAGLNGASGVHAVVGPDGKVINGTGASGLSTGTGANGAAGHNGVAGVNGVVGHDGKVVNGTGANGIGVNGTHGNGANGVNNGAASGVAGATGVNGVSGLVGPDGKPLSGANGTGTHGLTAGTKGFGADGAHHDGVNSGLVGPGGKPVSAVNGTGVNGLGSVNGSNGVVGPDGKPANGTGANGITAGLNGASGVHTVVGPDGKPVSGVNGIGANGLTAGTKGFGADGAHHNGVNSGLVGPDGKPLSGVNGTGVNGFGAGGHNGTASGVNGVNSGLVGPDGKPLSGVNGTGAYGLASGVTGANGVNSGLVRPDGKPLSGVNGSGINGTDANRFSTKAGAVNGNGASPFGHNGTASTASGVSGAAGPDGKPLNGTGVNGMGATGAHGDAVNGLSNVHSGVAGTTGVNGVSGVVGPDGKPVSGTGANGLTNAHNGTSGINGVVGSDGKPVSGTGATGFGANGAHGVAGSTGVNGVSGAVGPDGKPVSGTGANGLTNAHNGTSGINGAVGPDGKPVSGKGANGLTAGLNGASGVNAVVGPDGKVINGTGASGLSTGNGANGAAGHNGVAGVNGVVGHDGKVVNGTGANGIGVNGTHGNGANGLNNGAATGLNGVSGVVGPDGKPVSGVSERSVGPNGEVLGKSANRTTPADALRDAGLLTGGEKNMKVLTPEDKVLTRKMSIRHIKLLKPGDKNIYNAALPWYVSISGKRGYANPTRSQKFCNEDTLLTRRMSLPHFRFINEIDPKELAEHSKDDTEVNSSVKPQEKAIESIEIGSDDEVLKEQAKNSIIQSPEDKVLTKDMSIRHIKLLRDGEKNYYEKNLQWYVSISGKNRGAHDETKNVTRDFKINPEDVCLTRKMSLPHFRYPDNDTKVLAQRKVDAEKKAVEDAAAKKEEEERIRNDPVRLANEAQDKELAEKAIKMNPEDKFLTRNMSIRHIKTLPDGERNYFDNTLPWYISISGNKRGSPEETKNVTRDFEIEPEDVVLTRKMDLPHYKDPKTDQKILAQKREEAKKAAAEQKEREAKELAAEEEEERLHPHPKGVELTPEDKVLTRKMSIRHIKLLKPGEKNYYEKKLPWYVSISGKRRGSADECRANTRTAKFNCEDAVLTRHMSLPSFAPPKSEHEQEVQPDNAVDEEAGCDEVQNRDISIEEEPVLVTPEQKAKEFNLEDKVLTRKMSLRHIKILKNGEKNYKEPGLKWYVSCSGKRRNSTNEQKAVTRDVQFDQEDRVLTRKLHLPQYVRPKCNEEGANNNYTACHMFDVKKQWW</sequence>
<feature type="region of interest" description="Disordered" evidence="1">
    <location>
        <begin position="783"/>
        <end position="816"/>
    </location>
</feature>
<feature type="compositionally biased region" description="Low complexity" evidence="1">
    <location>
        <begin position="789"/>
        <end position="801"/>
    </location>
</feature>
<dbReference type="SMART" id="SM00033">
    <property type="entry name" value="CH"/>
    <property type="match status" value="2"/>
</dbReference>
<feature type="compositionally biased region" description="Basic and acidic residues" evidence="1">
    <location>
        <begin position="337"/>
        <end position="365"/>
    </location>
</feature>
<dbReference type="PANTHER" id="PTHR11915">
    <property type="entry name" value="SPECTRIN/FILAMIN RELATED CYTOSKELETAL PROTEIN"/>
    <property type="match status" value="1"/>
</dbReference>
<organism evidence="3 4">
    <name type="scientific">Tritrichomonas musculus</name>
    <dbReference type="NCBI Taxonomy" id="1915356"/>
    <lineage>
        <taxon>Eukaryota</taxon>
        <taxon>Metamonada</taxon>
        <taxon>Parabasalia</taxon>
        <taxon>Tritrichomonadida</taxon>
        <taxon>Tritrichomonadidae</taxon>
        <taxon>Tritrichomonas</taxon>
    </lineage>
</organism>
<dbReference type="PROSITE" id="PS50021">
    <property type="entry name" value="CH"/>
    <property type="match status" value="2"/>
</dbReference>
<accession>A0ABR2KEV5</accession>
<feature type="region of interest" description="Disordered" evidence="1">
    <location>
        <begin position="1442"/>
        <end position="1479"/>
    </location>
</feature>
<dbReference type="Proteomes" id="UP001470230">
    <property type="component" value="Unassembled WGS sequence"/>
</dbReference>
<dbReference type="Gene3D" id="1.10.418.10">
    <property type="entry name" value="Calponin-like domain"/>
    <property type="match status" value="2"/>
</dbReference>
<evidence type="ECO:0000259" key="2">
    <source>
        <dbReference type="PROSITE" id="PS50021"/>
    </source>
</evidence>
<dbReference type="InterPro" id="IPR001715">
    <property type="entry name" value="CH_dom"/>
</dbReference>
<reference evidence="3 4" key="1">
    <citation type="submission" date="2024-04" db="EMBL/GenBank/DDBJ databases">
        <title>Tritrichomonas musculus Genome.</title>
        <authorList>
            <person name="Alves-Ferreira E."/>
            <person name="Grigg M."/>
            <person name="Lorenzi H."/>
            <person name="Galac M."/>
        </authorList>
    </citation>
    <scope>NUCLEOTIDE SEQUENCE [LARGE SCALE GENOMIC DNA]</scope>
    <source>
        <strain evidence="3 4">EAF2021</strain>
    </source>
</reference>
<feature type="compositionally biased region" description="Basic and acidic residues" evidence="1">
    <location>
        <begin position="1442"/>
        <end position="1462"/>
    </location>
</feature>
<feature type="region of interest" description="Disordered" evidence="1">
    <location>
        <begin position="841"/>
        <end position="880"/>
    </location>
</feature>
<feature type="region of interest" description="Disordered" evidence="1">
    <location>
        <begin position="1059"/>
        <end position="1078"/>
    </location>
</feature>
<feature type="compositionally biased region" description="Low complexity" evidence="1">
    <location>
        <begin position="406"/>
        <end position="425"/>
    </location>
</feature>
<feature type="compositionally biased region" description="Polar residues" evidence="1">
    <location>
        <begin position="314"/>
        <end position="335"/>
    </location>
</feature>
<evidence type="ECO:0000313" key="3">
    <source>
        <dbReference type="EMBL" id="KAK8889646.1"/>
    </source>
</evidence>